<dbReference type="SFLD" id="SFLDG01140">
    <property type="entry name" value="C2.B:_Phosphomannomutase_and_P"/>
    <property type="match status" value="2"/>
</dbReference>
<dbReference type="SFLD" id="SFLDG01144">
    <property type="entry name" value="C2.B.4:_PGP_Like"/>
    <property type="match status" value="2"/>
</dbReference>
<dbReference type="InterPro" id="IPR006379">
    <property type="entry name" value="HAD-SF_hydro_IIB"/>
</dbReference>
<dbReference type="EMBL" id="JACRWG010000013">
    <property type="protein sequence ID" value="MBC6009534.1"/>
    <property type="molecule type" value="Genomic_DNA"/>
</dbReference>
<sequence length="529" mass="59882">MMNRKYFFFDIDGTLAVGTPGDQYIPESTQYALKQLEAEGHFIAIATGRSFAMAHDYMHELGFHNMISDGGNGITIDDQLKGIEPLDYQLCLDLIDECEKKGLIWAFSPDNKTRRLAPDDRFYEFTHDIYMKTEVVEGLDPRDYDQIYKVYIACFKGEEEKLESLKKLPWCRFHKEYLFVEPGDKSKGIKRMVEHLGGDVKDVVVFGDEKNDLSMFIPEWTSIAMGNGIDELKKKATYVTTDADKDGIYNACLHYGWIKERYLLALDMDGTLLKSDKTISPNTAASLNEASNRGQSICLCTGRGLAELKDYEGELDFCDYGILLSGCLIYDFKNDQPLEVHSFDTDVFTQMMDVVKKEDVMLYLLDSSHSIASQKDVENMPYYNMAIYQSMFESRAFIVEDIYEYAEVHKDEILKFCLYNPSVDAMNQLLKKLEVFPVSCAVVEETAIEVTPLGITKGAGLEFLSSYLNIPIENTIMMGDSGNDIEAFQSAGKAIAMGNATEEIKKLATEITLDNDHDGIKVIVDKYLL</sequence>
<name>A0ABR7KAA1_9FIRM</name>
<reference evidence="1 2" key="1">
    <citation type="submission" date="2020-08" db="EMBL/GenBank/DDBJ databases">
        <authorList>
            <person name="Liu C."/>
            <person name="Sun Q."/>
        </authorList>
    </citation>
    <scope>NUCLEOTIDE SEQUENCE [LARGE SCALE GENOMIC DNA]</scope>
    <source>
        <strain evidence="1 2">NSJ-22</strain>
    </source>
</reference>
<evidence type="ECO:0000313" key="2">
    <source>
        <dbReference type="Proteomes" id="UP000603474"/>
    </source>
</evidence>
<keyword evidence="2" id="KW-1185">Reference proteome</keyword>
<keyword evidence="1" id="KW-0378">Hydrolase</keyword>
<dbReference type="Gene3D" id="3.40.50.1000">
    <property type="entry name" value="HAD superfamily/HAD-like"/>
    <property type="match status" value="2"/>
</dbReference>
<dbReference type="GO" id="GO:0016787">
    <property type="term" value="F:hydrolase activity"/>
    <property type="evidence" value="ECO:0007669"/>
    <property type="project" value="UniProtKB-KW"/>
</dbReference>
<dbReference type="InterPro" id="IPR000150">
    <property type="entry name" value="Cof"/>
</dbReference>
<organism evidence="1 2">
    <name type="scientific">Catenibacterium faecis</name>
    <dbReference type="NCBI Taxonomy" id="2764323"/>
    <lineage>
        <taxon>Bacteria</taxon>
        <taxon>Bacillati</taxon>
        <taxon>Bacillota</taxon>
        <taxon>Erysipelotrichia</taxon>
        <taxon>Erysipelotrichales</taxon>
        <taxon>Coprobacillaceae</taxon>
        <taxon>Catenibacterium</taxon>
    </lineage>
</organism>
<accession>A0ABR7KAA1</accession>
<dbReference type="NCBIfam" id="TIGR01484">
    <property type="entry name" value="HAD-SF-IIB"/>
    <property type="match status" value="2"/>
</dbReference>
<gene>
    <name evidence="1" type="ORF">H8909_04610</name>
</gene>
<dbReference type="PANTHER" id="PTHR10000:SF8">
    <property type="entry name" value="HAD SUPERFAMILY HYDROLASE-LIKE, TYPE 3"/>
    <property type="match status" value="1"/>
</dbReference>
<dbReference type="CDD" id="cd07516">
    <property type="entry name" value="HAD_Pase"/>
    <property type="match status" value="1"/>
</dbReference>
<dbReference type="SUPFAM" id="SSF56784">
    <property type="entry name" value="HAD-like"/>
    <property type="match status" value="2"/>
</dbReference>
<dbReference type="Proteomes" id="UP000603474">
    <property type="component" value="Unassembled WGS sequence"/>
</dbReference>
<dbReference type="InterPro" id="IPR023214">
    <property type="entry name" value="HAD_sf"/>
</dbReference>
<dbReference type="Gene3D" id="3.30.1240.10">
    <property type="match status" value="2"/>
</dbReference>
<protein>
    <submittedName>
        <fullName evidence="1">Cof-type HAD-IIB family hydrolase</fullName>
    </submittedName>
</protein>
<dbReference type="Pfam" id="PF08282">
    <property type="entry name" value="Hydrolase_3"/>
    <property type="match status" value="2"/>
</dbReference>
<dbReference type="InterPro" id="IPR036412">
    <property type="entry name" value="HAD-like_sf"/>
</dbReference>
<comment type="caution">
    <text evidence="1">The sequence shown here is derived from an EMBL/GenBank/DDBJ whole genome shotgun (WGS) entry which is preliminary data.</text>
</comment>
<dbReference type="NCBIfam" id="TIGR00099">
    <property type="entry name" value="Cof-subfamily"/>
    <property type="match status" value="1"/>
</dbReference>
<dbReference type="RefSeq" id="WP_187012017.1">
    <property type="nucleotide sequence ID" value="NZ_JACRWG010000013.1"/>
</dbReference>
<proteinExistence type="predicted"/>
<evidence type="ECO:0000313" key="1">
    <source>
        <dbReference type="EMBL" id="MBC6009534.1"/>
    </source>
</evidence>
<dbReference type="PANTHER" id="PTHR10000">
    <property type="entry name" value="PHOSPHOSERINE PHOSPHATASE"/>
    <property type="match status" value="1"/>
</dbReference>
<dbReference type="SFLD" id="SFLDS00003">
    <property type="entry name" value="Haloacid_Dehalogenase"/>
    <property type="match status" value="2"/>
</dbReference>